<accession>A0ABZ1CB75</accession>
<reference evidence="3 4" key="1">
    <citation type="submission" date="2021-08" db="EMBL/GenBank/DDBJ databases">
        <authorList>
            <person name="Zhang D."/>
            <person name="Zhang A."/>
            <person name="Wang L."/>
        </authorList>
    </citation>
    <scope>NUCLEOTIDE SEQUENCE [LARGE SCALE GENOMIC DNA]</scope>
    <source>
        <strain evidence="3 4">WL0086</strain>
    </source>
</reference>
<evidence type="ECO:0000259" key="2">
    <source>
        <dbReference type="Pfam" id="PF07589"/>
    </source>
</evidence>
<gene>
    <name evidence="3" type="ORF">K1X11_005275</name>
</gene>
<feature type="signal peptide" evidence="1">
    <location>
        <begin position="1"/>
        <end position="23"/>
    </location>
</feature>
<dbReference type="NCBIfam" id="TIGR02595">
    <property type="entry name" value="PEP_CTERM"/>
    <property type="match status" value="1"/>
</dbReference>
<name>A0ABZ1CB75_9BACT</name>
<evidence type="ECO:0000313" key="4">
    <source>
        <dbReference type="Proteomes" id="UP000738431"/>
    </source>
</evidence>
<protein>
    <submittedName>
        <fullName evidence="3">PEP-CTERM sorting domain-containing protein</fullName>
    </submittedName>
</protein>
<dbReference type="Pfam" id="PF07589">
    <property type="entry name" value="PEP-CTERM"/>
    <property type="match status" value="1"/>
</dbReference>
<evidence type="ECO:0000256" key="1">
    <source>
        <dbReference type="SAM" id="SignalP"/>
    </source>
</evidence>
<dbReference type="InterPro" id="IPR013424">
    <property type="entry name" value="Ice-binding_C"/>
</dbReference>
<dbReference type="RefSeq" id="WP_221031902.1">
    <property type="nucleotide sequence ID" value="NZ_CP139781.1"/>
</dbReference>
<organism evidence="3 4">
    <name type="scientific">Actomonas aquatica</name>
    <dbReference type="NCBI Taxonomy" id="2866162"/>
    <lineage>
        <taxon>Bacteria</taxon>
        <taxon>Pseudomonadati</taxon>
        <taxon>Verrucomicrobiota</taxon>
        <taxon>Opitutia</taxon>
        <taxon>Opitutales</taxon>
        <taxon>Opitutaceae</taxon>
        <taxon>Actomonas</taxon>
    </lineage>
</organism>
<reference evidence="3 4" key="2">
    <citation type="submission" date="2023-12" db="EMBL/GenBank/DDBJ databases">
        <title>Description of an unclassified Opitutus bacterium of Verrucomicrobiota.</title>
        <authorList>
            <person name="Zhang D.-F."/>
        </authorList>
    </citation>
    <scope>NUCLEOTIDE SEQUENCE [LARGE SCALE GENOMIC DNA]</scope>
    <source>
        <strain evidence="3 4">WL0086</strain>
    </source>
</reference>
<proteinExistence type="predicted"/>
<dbReference type="Proteomes" id="UP000738431">
    <property type="component" value="Chromosome"/>
</dbReference>
<keyword evidence="1" id="KW-0732">Signal</keyword>
<sequence length="252" mass="26539">MIPKRLPLLALLTCVLGTTFLSAQVTFTITATANSTAEGYTSGASYTFIFTTDGSRSATDYGSAGSYQGSPYYETTLSSETDIWSSISGTGLAGSYITPSGDATFSKLNVTGSPGLTFEATDETESGGEDPLYTGDIGLNSLGGTDLVSIRANVSGSPFPDFSEGNLDSDVATYFSDFTGTYSSPFSGDDWLQLQFYTNGDGSPENYSAWFTVNSVRIATSAVPEPGTYALIFGCGVLGWAGWRRRRSQLAA</sequence>
<dbReference type="EMBL" id="CP139781">
    <property type="protein sequence ID" value="WRQ88806.1"/>
    <property type="molecule type" value="Genomic_DNA"/>
</dbReference>
<feature type="chain" id="PRO_5045269869" evidence="1">
    <location>
        <begin position="24"/>
        <end position="252"/>
    </location>
</feature>
<feature type="domain" description="Ice-binding protein C-terminal" evidence="2">
    <location>
        <begin position="222"/>
        <end position="246"/>
    </location>
</feature>
<evidence type="ECO:0000313" key="3">
    <source>
        <dbReference type="EMBL" id="WRQ88806.1"/>
    </source>
</evidence>
<keyword evidence="4" id="KW-1185">Reference proteome</keyword>